<dbReference type="SUPFAM" id="SSF46689">
    <property type="entry name" value="Homeodomain-like"/>
    <property type="match status" value="1"/>
</dbReference>
<sequence length="353" mass="40107">MSLQTLQRTLAGYLGATHPPISLCSASFLYWSSYRKHSTMLITTNFSSRPKHHILILCWQQLRYSSKATATKAMSAIASDSDRHAVAGESLPPLVLKSPLTGKKETVRTSKKITSKQPSTTTNPIATPKNTKALSNRIDDLLCPNFQKYNVAPRRQLRWSDADNIRLLKIMENLSPRQVCFSDISLQFPGRTASSVYSHYHQLLNRSTTFVTRLTDKEVLFIRQEIDTQRAAHSAALPTTSTVASPSSSSCSTKPPLSNTTFSEPPDTTFRIKWEPIARRLGRRGSDVRGEYTTWYDPTIIHGEYTPDEIAYMTHKCHEAALLGKRVNWTECARHLRRQTSFLHSRFKFRLYR</sequence>
<feature type="region of interest" description="Disordered" evidence="1">
    <location>
        <begin position="103"/>
        <end position="129"/>
    </location>
</feature>
<feature type="region of interest" description="Disordered" evidence="1">
    <location>
        <begin position="237"/>
        <end position="264"/>
    </location>
</feature>
<dbReference type="InterPro" id="IPR009057">
    <property type="entry name" value="Homeodomain-like_sf"/>
</dbReference>
<keyword evidence="3" id="KW-1185">Reference proteome</keyword>
<evidence type="ECO:0008006" key="4">
    <source>
        <dbReference type="Google" id="ProtNLM"/>
    </source>
</evidence>
<reference evidence="2 3" key="1">
    <citation type="submission" date="2021-02" db="EMBL/GenBank/DDBJ databases">
        <title>Variation within the Batrachochytrium salamandrivorans European outbreak.</title>
        <authorList>
            <person name="Kelly M."/>
            <person name="Pasmans F."/>
            <person name="Shea T.P."/>
            <person name="Munoz J.F."/>
            <person name="Carranza S."/>
            <person name="Cuomo C.A."/>
            <person name="Martel A."/>
        </authorList>
    </citation>
    <scope>NUCLEOTIDE SEQUENCE [LARGE SCALE GENOMIC DNA]</scope>
    <source>
        <strain evidence="2 3">AMFP18/2</strain>
    </source>
</reference>
<dbReference type="EMBL" id="JAFCIX010000340">
    <property type="protein sequence ID" value="KAH6594047.1"/>
    <property type="molecule type" value="Genomic_DNA"/>
</dbReference>
<evidence type="ECO:0000313" key="3">
    <source>
        <dbReference type="Proteomes" id="UP001648503"/>
    </source>
</evidence>
<name>A0ABQ8F8I7_9FUNG</name>
<proteinExistence type="predicted"/>
<dbReference type="Proteomes" id="UP001648503">
    <property type="component" value="Unassembled WGS sequence"/>
</dbReference>
<gene>
    <name evidence="2" type="ORF">BASA50_006953</name>
</gene>
<accession>A0ABQ8F8I7</accession>
<evidence type="ECO:0000256" key="1">
    <source>
        <dbReference type="SAM" id="MobiDB-lite"/>
    </source>
</evidence>
<feature type="compositionally biased region" description="Polar residues" evidence="1">
    <location>
        <begin position="115"/>
        <end position="129"/>
    </location>
</feature>
<feature type="compositionally biased region" description="Low complexity" evidence="1">
    <location>
        <begin position="237"/>
        <end position="258"/>
    </location>
</feature>
<comment type="caution">
    <text evidence="2">The sequence shown here is derived from an EMBL/GenBank/DDBJ whole genome shotgun (WGS) entry which is preliminary data.</text>
</comment>
<protein>
    <recommendedName>
        <fullName evidence="4">Myb-like domain-containing protein</fullName>
    </recommendedName>
</protein>
<evidence type="ECO:0000313" key="2">
    <source>
        <dbReference type="EMBL" id="KAH6594047.1"/>
    </source>
</evidence>
<organism evidence="2 3">
    <name type="scientific">Batrachochytrium salamandrivorans</name>
    <dbReference type="NCBI Taxonomy" id="1357716"/>
    <lineage>
        <taxon>Eukaryota</taxon>
        <taxon>Fungi</taxon>
        <taxon>Fungi incertae sedis</taxon>
        <taxon>Chytridiomycota</taxon>
        <taxon>Chytridiomycota incertae sedis</taxon>
        <taxon>Chytridiomycetes</taxon>
        <taxon>Rhizophydiales</taxon>
        <taxon>Rhizophydiales incertae sedis</taxon>
        <taxon>Batrachochytrium</taxon>
    </lineage>
</organism>